<accession>A0A5B7IS29</accession>
<evidence type="ECO:0000256" key="1">
    <source>
        <dbReference type="SAM" id="MobiDB-lite"/>
    </source>
</evidence>
<evidence type="ECO:0000313" key="3">
    <source>
        <dbReference type="Proteomes" id="UP000324222"/>
    </source>
</evidence>
<proteinExistence type="predicted"/>
<protein>
    <submittedName>
        <fullName evidence="2">Uncharacterized protein</fullName>
    </submittedName>
</protein>
<dbReference type="EMBL" id="VSRR010067869">
    <property type="protein sequence ID" value="MPC85265.1"/>
    <property type="molecule type" value="Genomic_DNA"/>
</dbReference>
<gene>
    <name evidence="2" type="ORF">E2C01_080030</name>
</gene>
<keyword evidence="3" id="KW-1185">Reference proteome</keyword>
<sequence length="85" mass="9383">MQAPEVMRPTSERQCDATLTETHNPTRNGLAITIFRAVDYSLFCNHLNASTTHRNLSVASKNVSRAKVRLGVRGGGVAVVIWPEY</sequence>
<reference evidence="2 3" key="1">
    <citation type="submission" date="2019-05" db="EMBL/GenBank/DDBJ databases">
        <title>Another draft genome of Portunus trituberculatus and its Hox gene families provides insights of decapod evolution.</title>
        <authorList>
            <person name="Jeong J.-H."/>
            <person name="Song I."/>
            <person name="Kim S."/>
            <person name="Choi T."/>
            <person name="Kim D."/>
            <person name="Ryu S."/>
            <person name="Kim W."/>
        </authorList>
    </citation>
    <scope>NUCLEOTIDE SEQUENCE [LARGE SCALE GENOMIC DNA]</scope>
    <source>
        <tissue evidence="2">Muscle</tissue>
    </source>
</reference>
<dbReference type="Proteomes" id="UP000324222">
    <property type="component" value="Unassembled WGS sequence"/>
</dbReference>
<comment type="caution">
    <text evidence="2">The sequence shown here is derived from an EMBL/GenBank/DDBJ whole genome shotgun (WGS) entry which is preliminary data.</text>
</comment>
<feature type="region of interest" description="Disordered" evidence="1">
    <location>
        <begin position="1"/>
        <end position="22"/>
    </location>
</feature>
<organism evidence="2 3">
    <name type="scientific">Portunus trituberculatus</name>
    <name type="common">Swimming crab</name>
    <name type="synonym">Neptunus trituberculatus</name>
    <dbReference type="NCBI Taxonomy" id="210409"/>
    <lineage>
        <taxon>Eukaryota</taxon>
        <taxon>Metazoa</taxon>
        <taxon>Ecdysozoa</taxon>
        <taxon>Arthropoda</taxon>
        <taxon>Crustacea</taxon>
        <taxon>Multicrustacea</taxon>
        <taxon>Malacostraca</taxon>
        <taxon>Eumalacostraca</taxon>
        <taxon>Eucarida</taxon>
        <taxon>Decapoda</taxon>
        <taxon>Pleocyemata</taxon>
        <taxon>Brachyura</taxon>
        <taxon>Eubrachyura</taxon>
        <taxon>Portunoidea</taxon>
        <taxon>Portunidae</taxon>
        <taxon>Portuninae</taxon>
        <taxon>Portunus</taxon>
    </lineage>
</organism>
<evidence type="ECO:0000313" key="2">
    <source>
        <dbReference type="EMBL" id="MPC85265.1"/>
    </source>
</evidence>
<dbReference type="AlphaFoldDB" id="A0A5B7IS29"/>
<name>A0A5B7IS29_PORTR</name>